<dbReference type="EMBL" id="CP036434">
    <property type="protein sequence ID" value="QDV06000.1"/>
    <property type="molecule type" value="Genomic_DNA"/>
</dbReference>
<dbReference type="AlphaFoldDB" id="A0A518EPJ0"/>
<dbReference type="PROSITE" id="PS00136">
    <property type="entry name" value="SUBTILASE_ASP"/>
    <property type="match status" value="1"/>
</dbReference>
<dbReference type="InterPro" id="IPR050131">
    <property type="entry name" value="Peptidase_S8_subtilisin-like"/>
</dbReference>
<keyword evidence="9" id="KW-0732">Signal</keyword>
<organism evidence="11 12">
    <name type="scientific">Saltatorellus ferox</name>
    <dbReference type="NCBI Taxonomy" id="2528018"/>
    <lineage>
        <taxon>Bacteria</taxon>
        <taxon>Pseudomonadati</taxon>
        <taxon>Planctomycetota</taxon>
        <taxon>Planctomycetia</taxon>
        <taxon>Planctomycetia incertae sedis</taxon>
        <taxon>Saltatorellus</taxon>
    </lineage>
</organism>
<dbReference type="Pfam" id="PF00082">
    <property type="entry name" value="Peptidase_S8"/>
    <property type="match status" value="1"/>
</dbReference>
<feature type="active site" description="Charge relay system" evidence="5 6">
    <location>
        <position position="582"/>
    </location>
</feature>
<dbReference type="PANTHER" id="PTHR43806">
    <property type="entry name" value="PEPTIDASE S8"/>
    <property type="match status" value="1"/>
</dbReference>
<dbReference type="Proteomes" id="UP000320390">
    <property type="component" value="Chromosome"/>
</dbReference>
<dbReference type="SUPFAM" id="SSF52743">
    <property type="entry name" value="Subtilisin-like"/>
    <property type="match status" value="1"/>
</dbReference>
<dbReference type="InterPro" id="IPR015500">
    <property type="entry name" value="Peptidase_S8_subtilisin-rel"/>
</dbReference>
<evidence type="ECO:0000256" key="5">
    <source>
        <dbReference type="PIRSR" id="PIRSR615500-1"/>
    </source>
</evidence>
<dbReference type="PROSITE" id="PS00137">
    <property type="entry name" value="SUBTILASE_HIS"/>
    <property type="match status" value="1"/>
</dbReference>
<evidence type="ECO:0000256" key="8">
    <source>
        <dbReference type="SAM" id="MobiDB-lite"/>
    </source>
</evidence>
<dbReference type="EC" id="3.4.21.-" evidence="11"/>
<dbReference type="GO" id="GO:0004252">
    <property type="term" value="F:serine-type endopeptidase activity"/>
    <property type="evidence" value="ECO:0007669"/>
    <property type="project" value="UniProtKB-UniRule"/>
</dbReference>
<evidence type="ECO:0000256" key="9">
    <source>
        <dbReference type="SAM" id="SignalP"/>
    </source>
</evidence>
<dbReference type="Gene3D" id="3.40.50.200">
    <property type="entry name" value="Peptidase S8/S53 domain"/>
    <property type="match status" value="1"/>
</dbReference>
<evidence type="ECO:0000259" key="10">
    <source>
        <dbReference type="Pfam" id="PF00082"/>
    </source>
</evidence>
<accession>A0A518EPJ0</accession>
<keyword evidence="12" id="KW-1185">Reference proteome</keyword>
<evidence type="ECO:0000313" key="12">
    <source>
        <dbReference type="Proteomes" id="UP000320390"/>
    </source>
</evidence>
<feature type="region of interest" description="Disordered" evidence="8">
    <location>
        <begin position="29"/>
        <end position="61"/>
    </location>
</feature>
<keyword evidence="3 6" id="KW-0378">Hydrolase</keyword>
<feature type="active site" description="Charge relay system" evidence="5 6">
    <location>
        <position position="390"/>
    </location>
</feature>
<keyword evidence="2 6" id="KW-0645">Protease</keyword>
<feature type="domain" description="Peptidase S8/S53" evidence="10">
    <location>
        <begin position="347"/>
        <end position="620"/>
    </location>
</feature>
<dbReference type="PROSITE" id="PS00138">
    <property type="entry name" value="SUBTILASE_SER"/>
    <property type="match status" value="1"/>
</dbReference>
<gene>
    <name evidence="11" type="primary">bpr</name>
    <name evidence="11" type="ORF">Poly30_15040</name>
</gene>
<evidence type="ECO:0000256" key="2">
    <source>
        <dbReference type="ARBA" id="ARBA00022670"/>
    </source>
</evidence>
<name>A0A518EPJ0_9BACT</name>
<protein>
    <submittedName>
        <fullName evidence="11">Bacillopeptidase F</fullName>
        <ecNumber evidence="11">3.4.21.-</ecNumber>
    </submittedName>
</protein>
<dbReference type="PRINTS" id="PR00723">
    <property type="entry name" value="SUBTILISIN"/>
</dbReference>
<dbReference type="InterPro" id="IPR000209">
    <property type="entry name" value="Peptidase_S8/S53_dom"/>
</dbReference>
<dbReference type="PANTHER" id="PTHR43806:SF11">
    <property type="entry name" value="CEREVISIN-RELATED"/>
    <property type="match status" value="1"/>
</dbReference>
<comment type="similarity">
    <text evidence="1 6 7">Belongs to the peptidase S8 family.</text>
</comment>
<evidence type="ECO:0000256" key="6">
    <source>
        <dbReference type="PROSITE-ProRule" id="PRU01240"/>
    </source>
</evidence>
<dbReference type="PROSITE" id="PS51892">
    <property type="entry name" value="SUBTILASE"/>
    <property type="match status" value="1"/>
</dbReference>
<keyword evidence="4 6" id="KW-0720">Serine protease</keyword>
<dbReference type="InterPro" id="IPR036852">
    <property type="entry name" value="Peptidase_S8/S53_dom_sf"/>
</dbReference>
<evidence type="ECO:0000256" key="4">
    <source>
        <dbReference type="ARBA" id="ARBA00022825"/>
    </source>
</evidence>
<dbReference type="InterPro" id="IPR022398">
    <property type="entry name" value="Peptidase_S8_His-AS"/>
</dbReference>
<dbReference type="GO" id="GO:0006508">
    <property type="term" value="P:proteolysis"/>
    <property type="evidence" value="ECO:0007669"/>
    <property type="project" value="UniProtKB-KW"/>
</dbReference>
<evidence type="ECO:0000313" key="11">
    <source>
        <dbReference type="EMBL" id="QDV06000.1"/>
    </source>
</evidence>
<evidence type="ECO:0000256" key="1">
    <source>
        <dbReference type="ARBA" id="ARBA00011073"/>
    </source>
</evidence>
<evidence type="ECO:0000256" key="7">
    <source>
        <dbReference type="RuleBase" id="RU003355"/>
    </source>
</evidence>
<reference evidence="11 12" key="1">
    <citation type="submission" date="2019-02" db="EMBL/GenBank/DDBJ databases">
        <title>Deep-cultivation of Planctomycetes and their phenomic and genomic characterization uncovers novel biology.</title>
        <authorList>
            <person name="Wiegand S."/>
            <person name="Jogler M."/>
            <person name="Boedeker C."/>
            <person name="Pinto D."/>
            <person name="Vollmers J."/>
            <person name="Rivas-Marin E."/>
            <person name="Kohn T."/>
            <person name="Peeters S.H."/>
            <person name="Heuer A."/>
            <person name="Rast P."/>
            <person name="Oberbeckmann S."/>
            <person name="Bunk B."/>
            <person name="Jeske O."/>
            <person name="Meyerdierks A."/>
            <person name="Storesund J.E."/>
            <person name="Kallscheuer N."/>
            <person name="Luecker S."/>
            <person name="Lage O.M."/>
            <person name="Pohl T."/>
            <person name="Merkel B.J."/>
            <person name="Hornburger P."/>
            <person name="Mueller R.-W."/>
            <person name="Bruemmer F."/>
            <person name="Labrenz M."/>
            <person name="Spormann A.M."/>
            <person name="Op den Camp H."/>
            <person name="Overmann J."/>
            <person name="Amann R."/>
            <person name="Jetten M.S.M."/>
            <person name="Mascher T."/>
            <person name="Medema M.H."/>
            <person name="Devos D.P."/>
            <person name="Kaster A.-K."/>
            <person name="Ovreas L."/>
            <person name="Rohde M."/>
            <person name="Galperin M.Y."/>
            <person name="Jogler C."/>
        </authorList>
    </citation>
    <scope>NUCLEOTIDE SEQUENCE [LARGE SCALE GENOMIC DNA]</scope>
    <source>
        <strain evidence="11 12">Poly30</strain>
    </source>
</reference>
<dbReference type="InterPro" id="IPR023827">
    <property type="entry name" value="Peptidase_S8_Asp-AS"/>
</dbReference>
<evidence type="ECO:0000256" key="3">
    <source>
        <dbReference type="ARBA" id="ARBA00022801"/>
    </source>
</evidence>
<feature type="chain" id="PRO_5021751377" evidence="9">
    <location>
        <begin position="21"/>
        <end position="1236"/>
    </location>
</feature>
<proteinExistence type="inferred from homology"/>
<feature type="signal peptide" evidence="9">
    <location>
        <begin position="1"/>
        <end position="20"/>
    </location>
</feature>
<feature type="active site" description="Charge relay system" evidence="5 6">
    <location>
        <position position="354"/>
    </location>
</feature>
<sequence length="1236" mass="130471" precursor="true">MLYPIAVTALGSTLFTSVLAAQELVPSEATRSVTPVTAVDRSANPPREEREAPPTPVDDTDLPVLIQDEMLDDRVPLPIPARYEASDAGDVLVEEASGDPHFLGFAGASHYPPATEILDPLMIQAAALRQPDARPEAVTYGFVMFFKRITPERVSELEELGVRVLGFHPHYAMRVALPVDVIGAVSTLDFVRWVGSARLEQKLHPALDAELDKTPAGEKVRIYVSVFESDMNDASTFTRIGRVDTTGPVPAGESAEDRRTQVWQSNGWMQAALEEAGAEVISYSPRLDTFQVLIDRAQIESIAARDFVQFIEPTPEAQLNAVPHDESRAMIATDHVVNNWDGGTNQAAIVGVVDSGIEISHADLSIFGVGWNCTTESSPWDDIDNSGNGHGTHVTGTILGRGVAEADQEGNASGLASWGGNSRLFNYRRFPNPCSVGLDSIASTFNSPYSDGAGATTPRPHVVNNSWGSTIAGVPVGTEFNARAADSAVFDQDQLWVWSAGNSGPGASTLGIESSAKNVFTVGNVIDYISTTVGDPGSLWTSSSRGPTADNRWKPNVTAPGRQIRSALANNNTGYANYSGTSMAAPHVTATAAILADRSATFRYAPERMMSLLMASATTKDNLSLTTPSSSHLDTYGAGRVNSFKNNLAFGGNTYTNWGFELNGNQSTFADFTVPAGTTRIIVVMAGIEGPASAGASAALVNDYDLYIDRDPIDPAGNVGEYTAQQSTVDNCEIRMINNPAAGPWRWKVYPDGATSLTKLSVTVYYVADDTTPDATLTLTAADQYIQPNDVVDVTATVNNDDYVASAVVLDRSGSAATVVTSSTVLGDGTVTDLTDSISGGSDIVLGDIIDFFPRAGTWGVSYSTEGTKVFSVEARSDNMINKSASVNIVVDGTMPGAVSNLTSPSHAVNQWSNDPTVTWTWTAASDSLSGIQGYGIFESTSAGSPGATLDIGATTTYTSGAYATSTSGRYFNIRSVDRADNWDNDFVSAGPYFIDTVAPLEPTSIQSTSHPVGVARCEQLTQVRFTGASDAHSGIDGYSIVWSTSPGTTPNTSVNTTSTTVSRTNSPGSWYLHVRTIDRAGNASGTAHFGPFVVTATCGTIYCNSNPNSSGSTATMRAQGSDDASDNDLTVQALQLPTNTVGYFLASPTAGFVANPVGSQGNLCLGGNIGRYSATVLNSGATGSFQLALNLAAIPTPTGSTSAAAGSTYRWQAWFRDANPAVTSNFTNGIQILFY</sequence>
<dbReference type="InterPro" id="IPR023828">
    <property type="entry name" value="Peptidase_S8_Ser-AS"/>
</dbReference>
<dbReference type="RefSeq" id="WP_419191081.1">
    <property type="nucleotide sequence ID" value="NZ_CP036434.1"/>
</dbReference>